<dbReference type="InterPro" id="IPR013783">
    <property type="entry name" value="Ig-like_fold"/>
</dbReference>
<reference evidence="1" key="1">
    <citation type="submission" date="2018-05" db="EMBL/GenBank/DDBJ databases">
        <authorList>
            <person name="Lanie J.A."/>
            <person name="Ng W.-L."/>
            <person name="Kazmierczak K.M."/>
            <person name="Andrzejewski T.M."/>
            <person name="Davidsen T.M."/>
            <person name="Wayne K.J."/>
            <person name="Tettelin H."/>
            <person name="Glass J.I."/>
            <person name="Rusch D."/>
            <person name="Podicherti R."/>
            <person name="Tsui H.-C.T."/>
            <person name="Winkler M.E."/>
        </authorList>
    </citation>
    <scope>NUCLEOTIDE SEQUENCE</scope>
</reference>
<dbReference type="EMBL" id="UINC01205111">
    <property type="protein sequence ID" value="SVE26135.1"/>
    <property type="molecule type" value="Genomic_DNA"/>
</dbReference>
<feature type="non-terminal residue" evidence="1">
    <location>
        <position position="1"/>
    </location>
</feature>
<name>A0A383C3G5_9ZZZZ</name>
<accession>A0A383C3G5</accession>
<dbReference type="Gene3D" id="2.60.40.10">
    <property type="entry name" value="Immunoglobulins"/>
    <property type="match status" value="2"/>
</dbReference>
<organism evidence="1">
    <name type="scientific">marine metagenome</name>
    <dbReference type="NCBI Taxonomy" id="408172"/>
    <lineage>
        <taxon>unclassified sequences</taxon>
        <taxon>metagenomes</taxon>
        <taxon>ecological metagenomes</taxon>
    </lineage>
</organism>
<dbReference type="AlphaFoldDB" id="A0A383C3G5"/>
<sequence length="243" mass="25918">ARHVFFSSDASDLGGLIFGQSNQVPQDTTLDRSIYSVDLKSNQLPKNNEDYVITISSNILTATKGTTYLSRPFPIMVKASAKKGSLASVRLYADGTLVNTNNVGVQGTRDHETFFSWTPARQGTFEIVASVVNNIGEEIFSAPTFLEVIAPTSTSAMGSLTIRPTGAANQTTEGSSLLASVEFTGSNGKKAHVASVSFYLNDQLIDTQTDTPFSTVFSPPAYDGNATLSRWSLSALALDLNGT</sequence>
<proteinExistence type="predicted"/>
<gene>
    <name evidence="1" type="ORF">METZ01_LOCUS478989</name>
</gene>
<protein>
    <submittedName>
        <fullName evidence="1">Uncharacterized protein</fullName>
    </submittedName>
</protein>
<evidence type="ECO:0000313" key="1">
    <source>
        <dbReference type="EMBL" id="SVE26135.1"/>
    </source>
</evidence>
<dbReference type="Pfam" id="PF17957">
    <property type="entry name" value="Big_7"/>
    <property type="match status" value="1"/>
</dbReference>
<feature type="non-terminal residue" evidence="1">
    <location>
        <position position="243"/>
    </location>
</feature>